<dbReference type="Gene3D" id="6.10.250.690">
    <property type="match status" value="1"/>
</dbReference>
<dbReference type="CDD" id="cd00383">
    <property type="entry name" value="trans_reg_C"/>
    <property type="match status" value="1"/>
</dbReference>
<evidence type="ECO:0000256" key="2">
    <source>
        <dbReference type="ARBA" id="ARBA00023012"/>
    </source>
</evidence>
<dbReference type="SMART" id="SM00862">
    <property type="entry name" value="Trans_reg_C"/>
    <property type="match status" value="1"/>
</dbReference>
<evidence type="ECO:0000256" key="5">
    <source>
        <dbReference type="ARBA" id="ARBA00023163"/>
    </source>
</evidence>
<dbReference type="AlphaFoldDB" id="E8LD75"/>
<dbReference type="PROSITE" id="PS51755">
    <property type="entry name" value="OMPR_PHOB"/>
    <property type="match status" value="1"/>
</dbReference>
<keyword evidence="5" id="KW-0804">Transcription</keyword>
<evidence type="ECO:0000259" key="9">
    <source>
        <dbReference type="PROSITE" id="PS51755"/>
    </source>
</evidence>
<sequence length="237" mass="27147">MPILHCDTIAVTEAEAMKILLAEDDINLGKLLSMLLKKQNITVNWVQDGEAAYDAVYADGYDVLVLDWMMPLLSGLDLCKRLREEDYQGKILLLTAKDTLADKVQGLNSGADDYLVKPFELEELVARLNALCRRQGQYSAEKLRYGAYTLESSTYCLAYGERRVELRPREFKLLELLLRNRGQVMPRAVLQDRIWGIDSDVTENNLDVHIRLLRKKIMELNGEELIKTMRGVGYYVE</sequence>
<dbReference type="PANTHER" id="PTHR48111:SF1">
    <property type="entry name" value="TWO-COMPONENT RESPONSE REGULATOR ORR33"/>
    <property type="match status" value="1"/>
</dbReference>
<dbReference type="InterPro" id="IPR039420">
    <property type="entry name" value="WalR-like"/>
</dbReference>
<evidence type="ECO:0000256" key="1">
    <source>
        <dbReference type="ARBA" id="ARBA00022553"/>
    </source>
</evidence>
<keyword evidence="3" id="KW-0805">Transcription regulation</keyword>
<dbReference type="Proteomes" id="UP000004923">
    <property type="component" value="Unassembled WGS sequence"/>
</dbReference>
<name>E8LD75_9FIRM</name>
<evidence type="ECO:0000259" key="8">
    <source>
        <dbReference type="PROSITE" id="PS50110"/>
    </source>
</evidence>
<proteinExistence type="predicted"/>
<dbReference type="PROSITE" id="PS50110">
    <property type="entry name" value="RESPONSE_REGULATORY"/>
    <property type="match status" value="1"/>
</dbReference>
<dbReference type="eggNOG" id="COG0745">
    <property type="taxonomic scope" value="Bacteria"/>
</dbReference>
<evidence type="ECO:0000313" key="10">
    <source>
        <dbReference type="EMBL" id="EFY05209.1"/>
    </source>
</evidence>
<dbReference type="InterPro" id="IPR001789">
    <property type="entry name" value="Sig_transdc_resp-reg_receiver"/>
</dbReference>
<dbReference type="SMART" id="SM00448">
    <property type="entry name" value="REC"/>
    <property type="match status" value="1"/>
</dbReference>
<comment type="caution">
    <text evidence="10">The sequence shown here is derived from an EMBL/GenBank/DDBJ whole genome shotgun (WGS) entry which is preliminary data.</text>
</comment>
<dbReference type="HOGENOM" id="CLU_000445_30_1_9"/>
<dbReference type="InterPro" id="IPR011006">
    <property type="entry name" value="CheY-like_superfamily"/>
</dbReference>
<dbReference type="Pfam" id="PF00072">
    <property type="entry name" value="Response_reg"/>
    <property type="match status" value="1"/>
</dbReference>
<organism evidence="10 11">
    <name type="scientific">Phascolarctobacterium succinatutens YIT 12067</name>
    <dbReference type="NCBI Taxonomy" id="626939"/>
    <lineage>
        <taxon>Bacteria</taxon>
        <taxon>Bacillati</taxon>
        <taxon>Bacillota</taxon>
        <taxon>Negativicutes</taxon>
        <taxon>Acidaminococcales</taxon>
        <taxon>Acidaminococcaceae</taxon>
        <taxon>Phascolarctobacterium</taxon>
    </lineage>
</organism>
<dbReference type="GO" id="GO:0000976">
    <property type="term" value="F:transcription cis-regulatory region binding"/>
    <property type="evidence" value="ECO:0007669"/>
    <property type="project" value="TreeGrafter"/>
</dbReference>
<evidence type="ECO:0000313" key="11">
    <source>
        <dbReference type="Proteomes" id="UP000004923"/>
    </source>
</evidence>
<feature type="modified residue" description="4-aspartylphosphate" evidence="6">
    <location>
        <position position="67"/>
    </location>
</feature>
<dbReference type="GO" id="GO:0000156">
    <property type="term" value="F:phosphorelay response regulator activity"/>
    <property type="evidence" value="ECO:0007669"/>
    <property type="project" value="TreeGrafter"/>
</dbReference>
<dbReference type="SUPFAM" id="SSF52172">
    <property type="entry name" value="CheY-like"/>
    <property type="match status" value="1"/>
</dbReference>
<dbReference type="GO" id="GO:0032993">
    <property type="term" value="C:protein-DNA complex"/>
    <property type="evidence" value="ECO:0007669"/>
    <property type="project" value="TreeGrafter"/>
</dbReference>
<protein>
    <submittedName>
        <fullName evidence="10">Response regulator receiver domain protein</fullName>
    </submittedName>
</protein>
<reference evidence="10 11" key="1">
    <citation type="submission" date="2011-01" db="EMBL/GenBank/DDBJ databases">
        <authorList>
            <person name="Weinstock G."/>
            <person name="Sodergren E."/>
            <person name="Clifton S."/>
            <person name="Fulton L."/>
            <person name="Fulton B."/>
            <person name="Courtney L."/>
            <person name="Fronick C."/>
            <person name="Harrison M."/>
            <person name="Strong C."/>
            <person name="Farmer C."/>
            <person name="Delahaunty K."/>
            <person name="Markovic C."/>
            <person name="Hall O."/>
            <person name="Minx P."/>
            <person name="Tomlinson C."/>
            <person name="Mitreva M."/>
            <person name="Hou S."/>
            <person name="Chen J."/>
            <person name="Wollam A."/>
            <person name="Pepin K.H."/>
            <person name="Johnson M."/>
            <person name="Bhonagiri V."/>
            <person name="Zhang X."/>
            <person name="Suruliraj S."/>
            <person name="Warren W."/>
            <person name="Chinwalla A."/>
            <person name="Mardis E.R."/>
            <person name="Wilson R.K."/>
        </authorList>
    </citation>
    <scope>NUCLEOTIDE SEQUENCE [LARGE SCALE GENOMIC DNA]</scope>
    <source>
        <strain evidence="10 11">YIT 12067</strain>
    </source>
</reference>
<evidence type="ECO:0000256" key="7">
    <source>
        <dbReference type="PROSITE-ProRule" id="PRU01091"/>
    </source>
</evidence>
<dbReference type="SUPFAM" id="SSF46894">
    <property type="entry name" value="C-terminal effector domain of the bipartite response regulators"/>
    <property type="match status" value="1"/>
</dbReference>
<keyword evidence="1 6" id="KW-0597">Phosphoprotein</keyword>
<dbReference type="PANTHER" id="PTHR48111">
    <property type="entry name" value="REGULATOR OF RPOS"/>
    <property type="match status" value="1"/>
</dbReference>
<dbReference type="InterPro" id="IPR036388">
    <property type="entry name" value="WH-like_DNA-bd_sf"/>
</dbReference>
<accession>E8LD75</accession>
<gene>
    <name evidence="10" type="ORF">HMPREF9443_00799</name>
</gene>
<dbReference type="EMBL" id="AEVN01000031">
    <property type="protein sequence ID" value="EFY05209.1"/>
    <property type="molecule type" value="Genomic_DNA"/>
</dbReference>
<keyword evidence="11" id="KW-1185">Reference proteome</keyword>
<dbReference type="Pfam" id="PF00486">
    <property type="entry name" value="Trans_reg_C"/>
    <property type="match status" value="1"/>
</dbReference>
<dbReference type="Gene3D" id="3.40.50.2300">
    <property type="match status" value="1"/>
</dbReference>
<feature type="DNA-binding region" description="OmpR/PhoB-type" evidence="7">
    <location>
        <begin position="140"/>
        <end position="237"/>
    </location>
</feature>
<keyword evidence="2" id="KW-0902">Two-component regulatory system</keyword>
<dbReference type="Gene3D" id="1.10.10.10">
    <property type="entry name" value="Winged helix-like DNA-binding domain superfamily/Winged helix DNA-binding domain"/>
    <property type="match status" value="1"/>
</dbReference>
<keyword evidence="4 7" id="KW-0238">DNA-binding</keyword>
<evidence type="ECO:0000256" key="6">
    <source>
        <dbReference type="PROSITE-ProRule" id="PRU00169"/>
    </source>
</evidence>
<dbReference type="InterPro" id="IPR001867">
    <property type="entry name" value="OmpR/PhoB-type_DNA-bd"/>
</dbReference>
<feature type="domain" description="OmpR/PhoB-type" evidence="9">
    <location>
        <begin position="140"/>
        <end position="237"/>
    </location>
</feature>
<dbReference type="GO" id="GO:0006355">
    <property type="term" value="P:regulation of DNA-templated transcription"/>
    <property type="evidence" value="ECO:0007669"/>
    <property type="project" value="InterPro"/>
</dbReference>
<feature type="domain" description="Response regulatory" evidence="8">
    <location>
        <begin position="18"/>
        <end position="132"/>
    </location>
</feature>
<dbReference type="GO" id="GO:0005829">
    <property type="term" value="C:cytosol"/>
    <property type="evidence" value="ECO:0007669"/>
    <property type="project" value="TreeGrafter"/>
</dbReference>
<evidence type="ECO:0000256" key="3">
    <source>
        <dbReference type="ARBA" id="ARBA00023015"/>
    </source>
</evidence>
<dbReference type="InterPro" id="IPR016032">
    <property type="entry name" value="Sig_transdc_resp-reg_C-effctor"/>
</dbReference>
<evidence type="ECO:0000256" key="4">
    <source>
        <dbReference type="ARBA" id="ARBA00023125"/>
    </source>
</evidence>